<reference evidence="1 2" key="1">
    <citation type="submission" date="2018-01" db="EMBL/GenBank/DDBJ databases">
        <title>Co-occurrence of chitin degradation, pigmentation and bioactivity in marine Pseudoalteromonas.</title>
        <authorList>
            <person name="Paulsen S."/>
            <person name="Gram L."/>
            <person name="Machado H."/>
        </authorList>
    </citation>
    <scope>NUCLEOTIDE SEQUENCE [LARGE SCALE GENOMIC DNA]</scope>
    <source>
        <strain evidence="1 2">S3898</strain>
    </source>
</reference>
<dbReference type="AlphaFoldDB" id="A0A4Q7IIZ8"/>
<feature type="non-terminal residue" evidence="1">
    <location>
        <position position="99"/>
    </location>
</feature>
<sequence>NNYNFKKVNKLIVLTLAKQLGLRIPDTTITNRKNALEEKLISKALITKPINDPIDLYGDTYWLPTYTTSIDGKTTSLIEKSFGVSLFQENIEKTLEIRS</sequence>
<evidence type="ECO:0000313" key="1">
    <source>
        <dbReference type="EMBL" id="RZQ51166.1"/>
    </source>
</evidence>
<protein>
    <submittedName>
        <fullName evidence="1">Uncharacterized protein</fullName>
    </submittedName>
</protein>
<dbReference type="Proteomes" id="UP000291338">
    <property type="component" value="Unassembled WGS sequence"/>
</dbReference>
<organism evidence="1 2">
    <name type="scientific">Pseudoalteromonas phenolica</name>
    <dbReference type="NCBI Taxonomy" id="161398"/>
    <lineage>
        <taxon>Bacteria</taxon>
        <taxon>Pseudomonadati</taxon>
        <taxon>Pseudomonadota</taxon>
        <taxon>Gammaproteobacteria</taxon>
        <taxon>Alteromonadales</taxon>
        <taxon>Pseudoalteromonadaceae</taxon>
        <taxon>Pseudoalteromonas</taxon>
    </lineage>
</organism>
<evidence type="ECO:0000313" key="2">
    <source>
        <dbReference type="Proteomes" id="UP000291338"/>
    </source>
</evidence>
<dbReference type="EMBL" id="PPSX01000173">
    <property type="protein sequence ID" value="RZQ51166.1"/>
    <property type="molecule type" value="Genomic_DNA"/>
</dbReference>
<accession>A0A4Q7IIZ8</accession>
<comment type="caution">
    <text evidence="1">The sequence shown here is derived from an EMBL/GenBank/DDBJ whole genome shotgun (WGS) entry which is preliminary data.</text>
</comment>
<dbReference type="RefSeq" id="WP_165385665.1">
    <property type="nucleotide sequence ID" value="NZ_PPSX01000173.1"/>
</dbReference>
<name>A0A4Q7IIZ8_9GAMM</name>
<proteinExistence type="predicted"/>
<feature type="non-terminal residue" evidence="1">
    <location>
        <position position="1"/>
    </location>
</feature>
<gene>
    <name evidence="1" type="ORF">C1E23_21035</name>
</gene>